<protein>
    <submittedName>
        <fullName evidence="1">Uncharacterized protein</fullName>
    </submittedName>
</protein>
<comment type="caution">
    <text evidence="1">The sequence shown here is derived from an EMBL/GenBank/DDBJ whole genome shotgun (WGS) entry which is preliminary data.</text>
</comment>
<gene>
    <name evidence="1" type="ORF">HNQ67_001882</name>
</gene>
<keyword evidence="2" id="KW-1185">Reference proteome</keyword>
<evidence type="ECO:0000313" key="2">
    <source>
        <dbReference type="Proteomes" id="UP000566663"/>
    </source>
</evidence>
<dbReference type="AlphaFoldDB" id="A0A7W8MHL6"/>
<dbReference type="EMBL" id="JACHFZ010000003">
    <property type="protein sequence ID" value="MBB5292362.1"/>
    <property type="molecule type" value="Genomic_DNA"/>
</dbReference>
<name>A0A7W8MHL6_9CAUL</name>
<accession>A0A7W8MHL6</accession>
<proteinExistence type="predicted"/>
<evidence type="ECO:0000313" key="1">
    <source>
        <dbReference type="EMBL" id="MBB5292362.1"/>
    </source>
</evidence>
<organism evidence="1 2">
    <name type="scientific">Brevundimonas basaltis</name>
    <dbReference type="NCBI Taxonomy" id="472166"/>
    <lineage>
        <taxon>Bacteria</taxon>
        <taxon>Pseudomonadati</taxon>
        <taxon>Pseudomonadota</taxon>
        <taxon>Alphaproteobacteria</taxon>
        <taxon>Caulobacterales</taxon>
        <taxon>Caulobacteraceae</taxon>
        <taxon>Brevundimonas</taxon>
    </lineage>
</organism>
<dbReference type="Proteomes" id="UP000566663">
    <property type="component" value="Unassembled WGS sequence"/>
</dbReference>
<dbReference type="RefSeq" id="WP_183254657.1">
    <property type="nucleotide sequence ID" value="NZ_BAAAFF010000002.1"/>
</dbReference>
<reference evidence="1 2" key="1">
    <citation type="submission" date="2020-08" db="EMBL/GenBank/DDBJ databases">
        <title>Genomic Encyclopedia of Type Strains, Phase IV (KMG-IV): sequencing the most valuable type-strain genomes for metagenomic binning, comparative biology and taxonomic classification.</title>
        <authorList>
            <person name="Goeker M."/>
        </authorList>
    </citation>
    <scope>NUCLEOTIDE SEQUENCE [LARGE SCALE GENOMIC DNA]</scope>
    <source>
        <strain evidence="1 2">DSM 25335</strain>
    </source>
</reference>
<sequence length="67" mass="7166">MGDDTNSWCSLGFAEPSAVYTSATQQARHLTEGWMAGHGFCPACPADRPPRPPTPVRALVIPDAAQR</sequence>